<name>A0A0D9WGI6_9ORYZ</name>
<organism evidence="2 3">
    <name type="scientific">Leersia perrieri</name>
    <dbReference type="NCBI Taxonomy" id="77586"/>
    <lineage>
        <taxon>Eukaryota</taxon>
        <taxon>Viridiplantae</taxon>
        <taxon>Streptophyta</taxon>
        <taxon>Embryophyta</taxon>
        <taxon>Tracheophyta</taxon>
        <taxon>Spermatophyta</taxon>
        <taxon>Magnoliopsida</taxon>
        <taxon>Liliopsida</taxon>
        <taxon>Poales</taxon>
        <taxon>Poaceae</taxon>
        <taxon>BOP clade</taxon>
        <taxon>Oryzoideae</taxon>
        <taxon>Oryzeae</taxon>
        <taxon>Oryzinae</taxon>
        <taxon>Leersia</taxon>
    </lineage>
</organism>
<protein>
    <submittedName>
        <fullName evidence="2">Uncharacterized protein</fullName>
    </submittedName>
</protein>
<reference evidence="2 3" key="1">
    <citation type="submission" date="2012-08" db="EMBL/GenBank/DDBJ databases">
        <title>Oryza genome evolution.</title>
        <authorList>
            <person name="Wing R.A."/>
        </authorList>
    </citation>
    <scope>NUCLEOTIDE SEQUENCE</scope>
</reference>
<feature type="compositionally biased region" description="Acidic residues" evidence="1">
    <location>
        <begin position="1"/>
        <end position="27"/>
    </location>
</feature>
<sequence length="118" mass="13391">MEEEGSEEEAMEEEGSEEEAMEEEASEGSDGMPPTSEAMFQPRKRKKSTAVDEDCLMKLRTCLDAEIARMFYSSGLPFKLARNPDYVRLFSTPTSDEEEDESQDDRHSLTTQMFLSEG</sequence>
<dbReference type="Gramene" id="LPERR05G13100.1">
    <property type="protein sequence ID" value="LPERR05G13100.1"/>
    <property type="gene ID" value="LPERR05G13100"/>
</dbReference>
<reference evidence="3" key="2">
    <citation type="submission" date="2013-12" db="EMBL/GenBank/DDBJ databases">
        <authorList>
            <person name="Yu Y."/>
            <person name="Lee S."/>
            <person name="de Baynast K."/>
            <person name="Wissotski M."/>
            <person name="Liu L."/>
            <person name="Talag J."/>
            <person name="Goicoechea J."/>
            <person name="Angelova A."/>
            <person name="Jetty R."/>
            <person name="Kudrna D."/>
            <person name="Golser W."/>
            <person name="Rivera L."/>
            <person name="Zhang J."/>
            <person name="Wing R."/>
        </authorList>
    </citation>
    <scope>NUCLEOTIDE SEQUENCE</scope>
</reference>
<evidence type="ECO:0000313" key="2">
    <source>
        <dbReference type="EnsemblPlants" id="LPERR05G13100.1"/>
    </source>
</evidence>
<dbReference type="AlphaFoldDB" id="A0A0D9WGI6"/>
<feature type="compositionally biased region" description="Polar residues" evidence="1">
    <location>
        <begin position="109"/>
        <end position="118"/>
    </location>
</feature>
<reference evidence="2" key="3">
    <citation type="submission" date="2015-04" db="UniProtKB">
        <authorList>
            <consortium name="EnsemblPlants"/>
        </authorList>
    </citation>
    <scope>IDENTIFICATION</scope>
</reference>
<dbReference type="EnsemblPlants" id="LPERR05G13100.1">
    <property type="protein sequence ID" value="LPERR05G13100.1"/>
    <property type="gene ID" value="LPERR05G13100"/>
</dbReference>
<evidence type="ECO:0000256" key="1">
    <source>
        <dbReference type="SAM" id="MobiDB-lite"/>
    </source>
</evidence>
<feature type="region of interest" description="Disordered" evidence="1">
    <location>
        <begin position="1"/>
        <end position="51"/>
    </location>
</feature>
<dbReference type="STRING" id="77586.A0A0D9WGI6"/>
<dbReference type="Proteomes" id="UP000032180">
    <property type="component" value="Chromosome 5"/>
</dbReference>
<dbReference type="HOGENOM" id="CLU_2018976_0_0_1"/>
<accession>A0A0D9WGI6</accession>
<keyword evidence="3" id="KW-1185">Reference proteome</keyword>
<feature type="region of interest" description="Disordered" evidence="1">
    <location>
        <begin position="91"/>
        <end position="118"/>
    </location>
</feature>
<proteinExistence type="predicted"/>
<evidence type="ECO:0000313" key="3">
    <source>
        <dbReference type="Proteomes" id="UP000032180"/>
    </source>
</evidence>